<keyword evidence="2" id="KW-1133">Transmembrane helix</keyword>
<dbReference type="Proteomes" id="UP001530315">
    <property type="component" value="Unassembled WGS sequence"/>
</dbReference>
<dbReference type="InterPro" id="IPR046341">
    <property type="entry name" value="SET_dom_sf"/>
</dbReference>
<gene>
    <name evidence="4" type="ORF">ACHAW5_003220</name>
</gene>
<keyword evidence="2" id="KW-0472">Membrane</keyword>
<proteinExistence type="predicted"/>
<feature type="domain" description="SET" evidence="3">
    <location>
        <begin position="164"/>
        <end position="283"/>
    </location>
</feature>
<keyword evidence="5" id="KW-1185">Reference proteome</keyword>
<dbReference type="SUPFAM" id="SSF82199">
    <property type="entry name" value="SET domain"/>
    <property type="match status" value="1"/>
</dbReference>
<dbReference type="InterPro" id="IPR001214">
    <property type="entry name" value="SET_dom"/>
</dbReference>
<feature type="region of interest" description="Disordered" evidence="1">
    <location>
        <begin position="1"/>
        <end position="23"/>
    </location>
</feature>
<dbReference type="PROSITE" id="PS50280">
    <property type="entry name" value="SET"/>
    <property type="match status" value="1"/>
</dbReference>
<comment type="caution">
    <text evidence="4">The sequence shown here is derived from an EMBL/GenBank/DDBJ whole genome shotgun (WGS) entry which is preliminary data.</text>
</comment>
<keyword evidence="2" id="KW-0812">Transmembrane</keyword>
<dbReference type="AlphaFoldDB" id="A0ABD3PJ02"/>
<evidence type="ECO:0000256" key="2">
    <source>
        <dbReference type="SAM" id="Phobius"/>
    </source>
</evidence>
<feature type="region of interest" description="Disordered" evidence="1">
    <location>
        <begin position="59"/>
        <end position="88"/>
    </location>
</feature>
<evidence type="ECO:0000256" key="1">
    <source>
        <dbReference type="SAM" id="MobiDB-lite"/>
    </source>
</evidence>
<sequence>MTSPSRSLPLVAKTQESKAKRARGAMSRRVLHGSIVAGLIASCGIFGYTLGVLLDSDRPIHASDRPQKPQSSSLSLEDRRMGTKRWSRKPEKWERMTFTELRRYFACHAHAKDQTKALPTLEDWMFLKRQYRELVDDKPVILESPVPPTEGYSFGPGEYSDTPPPYYADRSEGKGRGLFSSRPIKKGELVHDGPRSSVKFPDAAAFRRLVVSLPRKTACDITEWAWTQKLSPDGKMNILVDLNIAALMNSSEKPNVAPKNKMATRFYATRDIAKGEEILQNYAVFETDWSAVGLG</sequence>
<name>A0ABD3PJ02_9STRA</name>
<accession>A0ABD3PJ02</accession>
<reference evidence="4 5" key="1">
    <citation type="submission" date="2024-10" db="EMBL/GenBank/DDBJ databases">
        <title>Updated reference genomes for cyclostephanoid diatoms.</title>
        <authorList>
            <person name="Roberts W.R."/>
            <person name="Alverson A.J."/>
        </authorList>
    </citation>
    <scope>NUCLEOTIDE SEQUENCE [LARGE SCALE GENOMIC DNA]</scope>
    <source>
        <strain evidence="4 5">AJA276-08</strain>
    </source>
</reference>
<feature type="region of interest" description="Disordered" evidence="1">
    <location>
        <begin position="151"/>
        <end position="172"/>
    </location>
</feature>
<dbReference type="EMBL" id="JALLAZ020000745">
    <property type="protein sequence ID" value="KAL3788060.1"/>
    <property type="molecule type" value="Genomic_DNA"/>
</dbReference>
<feature type="transmembrane region" description="Helical" evidence="2">
    <location>
        <begin position="30"/>
        <end position="54"/>
    </location>
</feature>
<organism evidence="4 5">
    <name type="scientific">Stephanodiscus triporus</name>
    <dbReference type="NCBI Taxonomy" id="2934178"/>
    <lineage>
        <taxon>Eukaryota</taxon>
        <taxon>Sar</taxon>
        <taxon>Stramenopiles</taxon>
        <taxon>Ochrophyta</taxon>
        <taxon>Bacillariophyta</taxon>
        <taxon>Coscinodiscophyceae</taxon>
        <taxon>Thalassiosirophycidae</taxon>
        <taxon>Stephanodiscales</taxon>
        <taxon>Stephanodiscaceae</taxon>
        <taxon>Stephanodiscus</taxon>
    </lineage>
</organism>
<dbReference type="Gene3D" id="2.170.270.10">
    <property type="entry name" value="SET domain"/>
    <property type="match status" value="1"/>
</dbReference>
<protein>
    <recommendedName>
        <fullName evidence="3">SET domain-containing protein</fullName>
    </recommendedName>
</protein>
<evidence type="ECO:0000313" key="4">
    <source>
        <dbReference type="EMBL" id="KAL3788060.1"/>
    </source>
</evidence>
<evidence type="ECO:0000259" key="3">
    <source>
        <dbReference type="PROSITE" id="PS50280"/>
    </source>
</evidence>
<evidence type="ECO:0000313" key="5">
    <source>
        <dbReference type="Proteomes" id="UP001530315"/>
    </source>
</evidence>
<dbReference type="Pfam" id="PF00856">
    <property type="entry name" value="SET"/>
    <property type="match status" value="1"/>
</dbReference>